<evidence type="ECO:0000313" key="5">
    <source>
        <dbReference type="Proteomes" id="UP001167919"/>
    </source>
</evidence>
<evidence type="ECO:0000313" key="4">
    <source>
        <dbReference type="Proteomes" id="UP000286907"/>
    </source>
</evidence>
<keyword evidence="4" id="KW-1185">Reference proteome</keyword>
<dbReference type="Proteomes" id="UP001167919">
    <property type="component" value="Unassembled WGS sequence"/>
</dbReference>
<evidence type="ECO:0000313" key="3">
    <source>
        <dbReference type="EMBL" id="QAS69777.1"/>
    </source>
</evidence>
<keyword evidence="1" id="KW-0812">Transmembrane</keyword>
<dbReference type="AlphaFoldDB" id="A0AAJ1VMY2"/>
<dbReference type="EMBL" id="CP029684">
    <property type="protein sequence ID" value="QAS69777.1"/>
    <property type="molecule type" value="Genomic_DNA"/>
</dbReference>
<organism evidence="2 5">
    <name type="scientific">Oenococcus sicerae</name>
    <dbReference type="NCBI Taxonomy" id="2203724"/>
    <lineage>
        <taxon>Bacteria</taxon>
        <taxon>Bacillati</taxon>
        <taxon>Bacillota</taxon>
        <taxon>Bacilli</taxon>
        <taxon>Lactobacillales</taxon>
        <taxon>Lactobacillaceae</taxon>
        <taxon>Oenococcus</taxon>
    </lineage>
</organism>
<accession>A0AAJ1VMY2</accession>
<dbReference type="EMBL" id="SDWY01000002">
    <property type="protein sequence ID" value="MDN6900171.1"/>
    <property type="molecule type" value="Genomic_DNA"/>
</dbReference>
<sequence length="85" mass="10056">MKKLIKITLAYVFFFLIFDLIVSFGIRGIIDLVSGRGYQVAIYIKRSILDIPSTFIFFFFWGWVEYSYRKHQTKQRSSANKTSTK</sequence>
<evidence type="ECO:0000313" key="2">
    <source>
        <dbReference type="EMBL" id="MDN6900171.1"/>
    </source>
</evidence>
<name>A0AAJ1VMY2_9LACO</name>
<reference evidence="3 4" key="1">
    <citation type="journal article" date="2019" name="Syst. Appl. Microbiol.">
        <title>Oenococcus sicerae sp. nov., isolated from French cider.</title>
        <authorList>
            <person name="Cousin F.J."/>
            <person name="Le Guellec R."/>
            <person name="Chagnot C."/>
            <person name="Goux D."/>
            <person name="Dalmasso M."/>
            <person name="Laplace J.M."/>
            <person name="Cretenet M."/>
        </authorList>
    </citation>
    <scope>NUCLEOTIDE SEQUENCE [LARGE SCALE GENOMIC DNA]</scope>
    <source>
        <strain evidence="3 4">UCMA 15228</strain>
    </source>
</reference>
<feature type="transmembrane region" description="Helical" evidence="1">
    <location>
        <begin position="42"/>
        <end position="64"/>
    </location>
</feature>
<reference evidence="2" key="2">
    <citation type="submission" date="2019-01" db="EMBL/GenBank/DDBJ databases">
        <title>Oenococcus sicerae UCMA17102.</title>
        <authorList>
            <person name="Cousin F.J."/>
            <person name="Le Guellec R."/>
            <person name="Cretenet M."/>
        </authorList>
    </citation>
    <scope>NUCLEOTIDE SEQUENCE</scope>
    <source>
        <strain evidence="2">UCMA17102</strain>
    </source>
</reference>
<gene>
    <name evidence="3" type="ORF">DLJ48_04195</name>
    <name evidence="2" type="ORF">EVC35_04020</name>
</gene>
<protein>
    <submittedName>
        <fullName evidence="2">Uncharacterized protein</fullName>
    </submittedName>
</protein>
<evidence type="ECO:0000256" key="1">
    <source>
        <dbReference type="SAM" id="Phobius"/>
    </source>
</evidence>
<proteinExistence type="predicted"/>
<dbReference type="Proteomes" id="UP000286907">
    <property type="component" value="Chromosome"/>
</dbReference>
<feature type="transmembrane region" description="Helical" evidence="1">
    <location>
        <begin position="7"/>
        <end position="30"/>
    </location>
</feature>
<reference evidence="3" key="3">
    <citation type="submission" date="2020-01" db="EMBL/GenBank/DDBJ databases">
        <authorList>
            <person name="Cousin F.J."/>
            <person name="Le Guellec R."/>
            <person name="Cretenet M."/>
        </authorList>
    </citation>
    <scope>NUCLEOTIDE SEQUENCE</scope>
    <source>
        <strain evidence="3">UCMA 15228</strain>
    </source>
</reference>
<keyword evidence="1" id="KW-0472">Membrane</keyword>
<keyword evidence="1" id="KW-1133">Transmembrane helix</keyword>